<dbReference type="AlphaFoldDB" id="A0A9W6NV29"/>
<evidence type="ECO:0000256" key="3">
    <source>
        <dbReference type="ARBA" id="ARBA00022722"/>
    </source>
</evidence>
<dbReference type="Pfam" id="PF01850">
    <property type="entry name" value="PIN"/>
    <property type="match status" value="1"/>
</dbReference>
<dbReference type="GO" id="GO:0016787">
    <property type="term" value="F:hydrolase activity"/>
    <property type="evidence" value="ECO:0007669"/>
    <property type="project" value="UniProtKB-KW"/>
</dbReference>
<evidence type="ECO:0000256" key="1">
    <source>
        <dbReference type="ARBA" id="ARBA00001946"/>
    </source>
</evidence>
<organism evidence="10 11">
    <name type="scientific">Pseudonocardia halophobica</name>
    <dbReference type="NCBI Taxonomy" id="29401"/>
    <lineage>
        <taxon>Bacteria</taxon>
        <taxon>Bacillati</taxon>
        <taxon>Actinomycetota</taxon>
        <taxon>Actinomycetes</taxon>
        <taxon>Pseudonocardiales</taxon>
        <taxon>Pseudonocardiaceae</taxon>
        <taxon>Pseudonocardia</taxon>
    </lineage>
</organism>
<dbReference type="Gene3D" id="3.40.50.1010">
    <property type="entry name" value="5'-nuclease"/>
    <property type="match status" value="1"/>
</dbReference>
<dbReference type="InterPro" id="IPR022907">
    <property type="entry name" value="VapC_family"/>
</dbReference>
<dbReference type="PANTHER" id="PTHR33653:SF1">
    <property type="entry name" value="RIBONUCLEASE VAPC2"/>
    <property type="match status" value="1"/>
</dbReference>
<evidence type="ECO:0000256" key="7">
    <source>
        <dbReference type="ARBA" id="ARBA00038093"/>
    </source>
</evidence>
<keyword evidence="2 8" id="KW-1277">Toxin-antitoxin system</keyword>
<dbReference type="EMBL" id="BSFQ01000004">
    <property type="protein sequence ID" value="GLL10168.1"/>
    <property type="molecule type" value="Genomic_DNA"/>
</dbReference>
<evidence type="ECO:0000256" key="4">
    <source>
        <dbReference type="ARBA" id="ARBA00022723"/>
    </source>
</evidence>
<evidence type="ECO:0000313" key="10">
    <source>
        <dbReference type="EMBL" id="GLL10168.1"/>
    </source>
</evidence>
<gene>
    <name evidence="10" type="primary">vapc19</name>
    <name evidence="8" type="synonym">vapC</name>
    <name evidence="10" type="ORF">GCM10017577_13080</name>
</gene>
<reference evidence="10" key="1">
    <citation type="journal article" date="2014" name="Int. J. Syst. Evol. Microbiol.">
        <title>Complete genome sequence of Corynebacterium casei LMG S-19264T (=DSM 44701T), isolated from a smear-ripened cheese.</title>
        <authorList>
            <consortium name="US DOE Joint Genome Institute (JGI-PGF)"/>
            <person name="Walter F."/>
            <person name="Albersmeier A."/>
            <person name="Kalinowski J."/>
            <person name="Ruckert C."/>
        </authorList>
    </citation>
    <scope>NUCLEOTIDE SEQUENCE</scope>
    <source>
        <strain evidence="10">VKM Ac-1069</strain>
    </source>
</reference>
<dbReference type="InterPro" id="IPR002716">
    <property type="entry name" value="PIN_dom"/>
</dbReference>
<dbReference type="CDD" id="cd18741">
    <property type="entry name" value="PIN_VapC4-5_FitB-like"/>
    <property type="match status" value="1"/>
</dbReference>
<evidence type="ECO:0000256" key="2">
    <source>
        <dbReference type="ARBA" id="ARBA00022649"/>
    </source>
</evidence>
<evidence type="ECO:0000256" key="5">
    <source>
        <dbReference type="ARBA" id="ARBA00022801"/>
    </source>
</evidence>
<dbReference type="InterPro" id="IPR050556">
    <property type="entry name" value="Type_II_TA_system_RNase"/>
</dbReference>
<dbReference type="GO" id="GO:0004540">
    <property type="term" value="F:RNA nuclease activity"/>
    <property type="evidence" value="ECO:0007669"/>
    <property type="project" value="InterPro"/>
</dbReference>
<accession>A0A9W6NV29</accession>
<feature type="binding site" evidence="8">
    <location>
        <position position="8"/>
    </location>
    <ligand>
        <name>Mg(2+)</name>
        <dbReference type="ChEBI" id="CHEBI:18420"/>
    </ligand>
</feature>
<comment type="cofactor">
    <cofactor evidence="1 8">
        <name>Mg(2+)</name>
        <dbReference type="ChEBI" id="CHEBI:18420"/>
    </cofactor>
</comment>
<dbReference type="GO" id="GO:0000287">
    <property type="term" value="F:magnesium ion binding"/>
    <property type="evidence" value="ECO:0007669"/>
    <property type="project" value="UniProtKB-UniRule"/>
</dbReference>
<keyword evidence="4 8" id="KW-0479">Metal-binding</keyword>
<dbReference type="HAMAP" id="MF_00265">
    <property type="entry name" value="VapC_Nob1"/>
    <property type="match status" value="1"/>
</dbReference>
<dbReference type="SUPFAM" id="SSF88723">
    <property type="entry name" value="PIN domain-like"/>
    <property type="match status" value="1"/>
</dbReference>
<reference evidence="10" key="2">
    <citation type="submission" date="2023-01" db="EMBL/GenBank/DDBJ databases">
        <authorList>
            <person name="Sun Q."/>
            <person name="Evtushenko L."/>
        </authorList>
    </citation>
    <scope>NUCLEOTIDE SEQUENCE</scope>
    <source>
        <strain evidence="10">VKM Ac-1069</strain>
    </source>
</reference>
<evidence type="ECO:0000256" key="8">
    <source>
        <dbReference type="HAMAP-Rule" id="MF_00265"/>
    </source>
</evidence>
<feature type="binding site" evidence="8">
    <location>
        <position position="96"/>
    </location>
    <ligand>
        <name>Mg(2+)</name>
        <dbReference type="ChEBI" id="CHEBI:18420"/>
    </ligand>
</feature>
<keyword evidence="6 8" id="KW-0460">Magnesium</keyword>
<dbReference type="EC" id="3.1.-.-" evidence="8"/>
<keyword evidence="11" id="KW-1185">Reference proteome</keyword>
<dbReference type="GO" id="GO:0090729">
    <property type="term" value="F:toxin activity"/>
    <property type="evidence" value="ECO:0007669"/>
    <property type="project" value="UniProtKB-KW"/>
</dbReference>
<comment type="caution">
    <text evidence="10">The sequence shown here is derived from an EMBL/GenBank/DDBJ whole genome shotgun (WGS) entry which is preliminary data.</text>
</comment>
<keyword evidence="5 8" id="KW-0378">Hydrolase</keyword>
<evidence type="ECO:0000256" key="6">
    <source>
        <dbReference type="ARBA" id="ARBA00022842"/>
    </source>
</evidence>
<dbReference type="RefSeq" id="WP_197040440.1">
    <property type="nucleotide sequence ID" value="NZ_BAAAUZ010000001.1"/>
</dbReference>
<dbReference type="InterPro" id="IPR029060">
    <property type="entry name" value="PIN-like_dom_sf"/>
</dbReference>
<evidence type="ECO:0000313" key="11">
    <source>
        <dbReference type="Proteomes" id="UP001143463"/>
    </source>
</evidence>
<sequence>MDPLILLDTSVLVDLLRGHEGCRTALDRAYDEGEQLAAATLTKVELLRGMRSPEKAAVRGLLDALLLVPLDDAVAERAGAYARRYRASHRGVDVPDFVIAATAAHLDAPLWTRNVRHFPMFEGLTAPY</sequence>
<dbReference type="PANTHER" id="PTHR33653">
    <property type="entry name" value="RIBONUCLEASE VAPC2"/>
    <property type="match status" value="1"/>
</dbReference>
<proteinExistence type="inferred from homology"/>
<feature type="domain" description="PIN" evidence="9">
    <location>
        <begin position="5"/>
        <end position="115"/>
    </location>
</feature>
<protein>
    <recommendedName>
        <fullName evidence="8">Ribonuclease VapC</fullName>
        <shortName evidence="8">RNase VapC</shortName>
        <ecNumber evidence="8">3.1.-.-</ecNumber>
    </recommendedName>
    <alternativeName>
        <fullName evidence="8">Toxin VapC</fullName>
    </alternativeName>
</protein>
<dbReference type="Proteomes" id="UP001143463">
    <property type="component" value="Unassembled WGS sequence"/>
</dbReference>
<comment type="function">
    <text evidence="8">Toxic component of a toxin-antitoxin (TA) system. An RNase.</text>
</comment>
<evidence type="ECO:0000259" key="9">
    <source>
        <dbReference type="Pfam" id="PF01850"/>
    </source>
</evidence>
<keyword evidence="3 8" id="KW-0540">Nuclease</keyword>
<comment type="similarity">
    <text evidence="7 8">Belongs to the PINc/VapC protein family.</text>
</comment>
<keyword evidence="8" id="KW-0800">Toxin</keyword>
<name>A0A9W6NV29_9PSEU</name>